<feature type="transmembrane region" description="Helical" evidence="7">
    <location>
        <begin position="6"/>
        <end position="25"/>
    </location>
</feature>
<evidence type="ECO:0000256" key="5">
    <source>
        <dbReference type="ARBA" id="ARBA00022989"/>
    </source>
</evidence>
<feature type="transmembrane region" description="Helical" evidence="7">
    <location>
        <begin position="57"/>
        <end position="80"/>
    </location>
</feature>
<reference evidence="9 10" key="1">
    <citation type="submission" date="2016-10" db="EMBL/GenBank/DDBJ databases">
        <authorList>
            <person name="de Groot N.N."/>
        </authorList>
    </citation>
    <scope>NUCLEOTIDE SEQUENCE [LARGE SCALE GENOMIC DNA]</scope>
    <source>
        <strain evidence="9 10">DSM 44778</strain>
    </source>
</reference>
<name>A0A1I3R3P9_9BACL</name>
<dbReference type="Gene3D" id="3.30.240.20">
    <property type="entry name" value="bsu07140 like domains"/>
    <property type="match status" value="1"/>
</dbReference>
<feature type="transmembrane region" description="Helical" evidence="7">
    <location>
        <begin position="32"/>
        <end position="51"/>
    </location>
</feature>
<dbReference type="EMBL" id="FORR01000009">
    <property type="protein sequence ID" value="SFJ40988.1"/>
    <property type="molecule type" value="Genomic_DNA"/>
</dbReference>
<evidence type="ECO:0000313" key="10">
    <source>
        <dbReference type="Proteomes" id="UP000199545"/>
    </source>
</evidence>
<feature type="domain" description="YetF C-terminal" evidence="8">
    <location>
        <begin position="81"/>
        <end position="151"/>
    </location>
</feature>
<keyword evidence="4 7" id="KW-0812">Transmembrane</keyword>
<evidence type="ECO:0000256" key="3">
    <source>
        <dbReference type="ARBA" id="ARBA00022475"/>
    </source>
</evidence>
<evidence type="ECO:0000313" key="9">
    <source>
        <dbReference type="EMBL" id="SFJ40988.1"/>
    </source>
</evidence>
<gene>
    <name evidence="9" type="ORF">SAMN05421852_1098</name>
</gene>
<dbReference type="GO" id="GO:0005886">
    <property type="term" value="C:plasma membrane"/>
    <property type="evidence" value="ECO:0007669"/>
    <property type="project" value="UniProtKB-SubCell"/>
</dbReference>
<proteinExistence type="inferred from homology"/>
<comment type="similarity">
    <text evidence="2">Belongs to the UPF0702 family.</text>
</comment>
<dbReference type="AlphaFoldDB" id="A0A1I3R3P9"/>
<comment type="subcellular location">
    <subcellularLocation>
        <location evidence="1">Cell membrane</location>
        <topology evidence="1">Multi-pass membrane protein</topology>
    </subcellularLocation>
</comment>
<dbReference type="PANTHER" id="PTHR34582:SF6">
    <property type="entry name" value="UPF0702 TRANSMEMBRANE PROTEIN YCAP"/>
    <property type="match status" value="1"/>
</dbReference>
<evidence type="ECO:0000256" key="1">
    <source>
        <dbReference type="ARBA" id="ARBA00004651"/>
    </source>
</evidence>
<dbReference type="InterPro" id="IPR007353">
    <property type="entry name" value="DUF421"/>
</dbReference>
<evidence type="ECO:0000259" key="8">
    <source>
        <dbReference type="Pfam" id="PF04239"/>
    </source>
</evidence>
<evidence type="ECO:0000256" key="7">
    <source>
        <dbReference type="SAM" id="Phobius"/>
    </source>
</evidence>
<dbReference type="Pfam" id="PF04239">
    <property type="entry name" value="DUF421"/>
    <property type="match status" value="1"/>
</dbReference>
<keyword evidence="10" id="KW-1185">Reference proteome</keyword>
<evidence type="ECO:0000256" key="6">
    <source>
        <dbReference type="ARBA" id="ARBA00023136"/>
    </source>
</evidence>
<dbReference type="STRING" id="46223.SAMN05421852_1098"/>
<keyword evidence="3" id="KW-1003">Cell membrane</keyword>
<dbReference type="Proteomes" id="UP000199545">
    <property type="component" value="Unassembled WGS sequence"/>
</dbReference>
<keyword evidence="6 7" id="KW-0472">Membrane</keyword>
<accession>A0A1I3R3P9</accession>
<organism evidence="9 10">
    <name type="scientific">Thermoflavimicrobium dichotomicum</name>
    <dbReference type="NCBI Taxonomy" id="46223"/>
    <lineage>
        <taxon>Bacteria</taxon>
        <taxon>Bacillati</taxon>
        <taxon>Bacillota</taxon>
        <taxon>Bacilli</taxon>
        <taxon>Bacillales</taxon>
        <taxon>Thermoactinomycetaceae</taxon>
        <taxon>Thermoflavimicrobium</taxon>
    </lineage>
</organism>
<evidence type="ECO:0000256" key="4">
    <source>
        <dbReference type="ARBA" id="ARBA00022692"/>
    </source>
</evidence>
<dbReference type="InterPro" id="IPR023090">
    <property type="entry name" value="UPF0702_alpha/beta_dom_sf"/>
</dbReference>
<sequence length="161" mass="18355">MDWWTIFFRTLFMYFFLLLMLRLMGKREIGKLSIFDLIVSLMIADLSATVIEDHKLPVMASAFPIALLVGLQILMSIVLLKSRKARQIVDGDPTIIIKNGKIQPEAMAKHRYNMDDLLMQLRDKNIANVADVEFAILETSGKLSVFPKEEKKPVTKDSPQS</sequence>
<keyword evidence="5 7" id="KW-1133">Transmembrane helix</keyword>
<evidence type="ECO:0000256" key="2">
    <source>
        <dbReference type="ARBA" id="ARBA00006448"/>
    </source>
</evidence>
<protein>
    <recommendedName>
        <fullName evidence="8">YetF C-terminal domain-containing protein</fullName>
    </recommendedName>
</protein>
<dbReference type="PANTHER" id="PTHR34582">
    <property type="entry name" value="UPF0702 TRANSMEMBRANE PROTEIN YCAP"/>
    <property type="match status" value="1"/>
</dbReference>